<name>A0A2I2GFI9_9EURO</name>
<dbReference type="PANTHER" id="PTHR24198:SF165">
    <property type="entry name" value="ANKYRIN REPEAT-CONTAINING PROTEIN-RELATED"/>
    <property type="match status" value="1"/>
</dbReference>
<keyword evidence="1" id="KW-0677">Repeat</keyword>
<dbReference type="Proteomes" id="UP000234275">
    <property type="component" value="Unassembled WGS sequence"/>
</dbReference>
<dbReference type="PROSITE" id="PS50297">
    <property type="entry name" value="ANK_REP_REGION"/>
    <property type="match status" value="4"/>
</dbReference>
<accession>A0A2I2GFI9</accession>
<dbReference type="Pfam" id="PF12796">
    <property type="entry name" value="Ank_2"/>
    <property type="match status" value="2"/>
</dbReference>
<protein>
    <submittedName>
        <fullName evidence="5">Ankyrin</fullName>
    </submittedName>
</protein>
<organism evidence="5 6">
    <name type="scientific">Aspergillus steynii IBT 23096</name>
    <dbReference type="NCBI Taxonomy" id="1392250"/>
    <lineage>
        <taxon>Eukaryota</taxon>
        <taxon>Fungi</taxon>
        <taxon>Dikarya</taxon>
        <taxon>Ascomycota</taxon>
        <taxon>Pezizomycotina</taxon>
        <taxon>Eurotiomycetes</taxon>
        <taxon>Eurotiomycetidae</taxon>
        <taxon>Eurotiales</taxon>
        <taxon>Aspergillaceae</taxon>
        <taxon>Aspergillus</taxon>
        <taxon>Aspergillus subgen. Circumdati</taxon>
    </lineage>
</organism>
<dbReference type="AlphaFoldDB" id="A0A2I2GFI9"/>
<comment type="caution">
    <text evidence="5">The sequence shown here is derived from an EMBL/GenBank/DDBJ whole genome shotgun (WGS) entry which is preliminary data.</text>
</comment>
<dbReference type="InterPro" id="IPR025676">
    <property type="entry name" value="Clr5_dom"/>
</dbReference>
<dbReference type="PROSITE" id="PS50088">
    <property type="entry name" value="ANK_REPEAT"/>
    <property type="match status" value="4"/>
</dbReference>
<evidence type="ECO:0000256" key="2">
    <source>
        <dbReference type="ARBA" id="ARBA00023043"/>
    </source>
</evidence>
<dbReference type="EMBL" id="MSFO01000002">
    <property type="protein sequence ID" value="PLB51644.1"/>
    <property type="molecule type" value="Genomic_DNA"/>
</dbReference>
<evidence type="ECO:0000259" key="4">
    <source>
        <dbReference type="Pfam" id="PF14420"/>
    </source>
</evidence>
<dbReference type="OrthoDB" id="194358at2759"/>
<proteinExistence type="predicted"/>
<sequence>MSCSEWNALKGEIQRLYIQENKKLADVMQILETTRGFRKTRRQYERKLKMWKFEKYQMTTDKWKAVRRKVEKRRKNNKQSDVYINGVRCPSPKLRRELSRTFESTLERLVSAPSPPMPEGIVVCSPPSFAGPSGQVSLPWQRFLHGFQMKRSKGLMLANPTSFWSMPLQTTMSMNSPDRSIMPALVAWLADPASNATSRTAPSVKAKASLRLLMPGPCDHENICHIDWTIASESEPHMEKYLIFLFLLSNKFIQVGGPRQQGMDQLVLKLLCEAGTNTSRKIKDICSVNGVATEAIAEVLFGAAVRYQDFTSMKILLDAGIDPDTQIDGHLKALGFAAAIQDQALSITMTRLLLSYESSINRQKTLDSALVTAIQSRKSELCKILLSAGARTTHEAILASVTSCSSENGVEVLRIIIDAHEDVNDMFDLECGTKTLLGLAVELNNVAIAESLLRRNADADIPQQILFEDQVVFTSIIGLAARKGLNNMVQFLLDARVDVNAPTAKYPFISPIVLGLAGGHTSTVEALVRSGIHFKATEVAMGRSLIDRAVDSGDWELCQIILESGDGVNTEESSDFYTSKLMHMLHKRDFDTASRLLDLGARVNDLHNQVPNTVLGASIMAGRLDLIDQTLMSGAMATGHDLITSIENIKIAKHLEFTGILPYIMLGSGQVLLTRSILARNADLVRYLLVHNVDRQSNQTVKWQRYLLHRTLSQASVMQKSLHADLEKFLSPVEAAITSRNTSLVRLLLTRGAIVTESILNAAVWDYLQTDRDSTLYEVLLRIPEEFCAPTAVAMAAYANDLPLLQRLLTAGIKPTGEPQVLSHAKHEELLHGGDSTNRSGKPGWWHDWPPLKGQTVLLIPAARGDCALLRALLDSYTWTASELGRALTISLYFSNLEVAQELLKMEPDMSESLVVHGTRLIPLCCSIKFHDKSLVQTLLSHGASVNPITTPSSVCTPLQRAVESNSSEIVKTLITAGANINAPPPSLPGATALQMAVKGGNVEIMDILLDAGADIEANFGATALQFAAIMGYLGIVYRLLGLGANINAPRAQFYGRTTLEGAAEYGRIDMLQVLLNEGAEVHGDFRSQYVRAVKLAEQKGHFAAARLLKQAGGWTEGDALQYEDEVFDREEVERFKQQHPERVADLGLCDVRSGRLFDQDNPMISRLHSRIGRCAGTYQAPQSQKGELNIDQLVSSNDY</sequence>
<reference evidence="5 6" key="1">
    <citation type="submission" date="2016-12" db="EMBL/GenBank/DDBJ databases">
        <title>The genomes of Aspergillus section Nigri reveals drivers in fungal speciation.</title>
        <authorList>
            <consortium name="DOE Joint Genome Institute"/>
            <person name="Vesth T.C."/>
            <person name="Nybo J."/>
            <person name="Theobald S."/>
            <person name="Brandl J."/>
            <person name="Frisvad J.C."/>
            <person name="Nielsen K.F."/>
            <person name="Lyhne E.K."/>
            <person name="Kogle M.E."/>
            <person name="Kuo A."/>
            <person name="Riley R."/>
            <person name="Clum A."/>
            <person name="Nolan M."/>
            <person name="Lipzen A."/>
            <person name="Salamov A."/>
            <person name="Henrissat B."/>
            <person name="Wiebenga A."/>
            <person name="De Vries R.P."/>
            <person name="Grigoriev I.V."/>
            <person name="Mortensen U.H."/>
            <person name="Andersen M.R."/>
            <person name="Baker S.E."/>
        </authorList>
    </citation>
    <scope>NUCLEOTIDE SEQUENCE [LARGE SCALE GENOMIC DNA]</scope>
    <source>
        <strain evidence="5 6">IBT 23096</strain>
    </source>
</reference>
<feature type="domain" description="Clr5" evidence="4">
    <location>
        <begin position="4"/>
        <end position="55"/>
    </location>
</feature>
<gene>
    <name evidence="5" type="ORF">P170DRAFT_471574</name>
</gene>
<keyword evidence="6" id="KW-1185">Reference proteome</keyword>
<feature type="repeat" description="ANK" evidence="3">
    <location>
        <begin position="1020"/>
        <end position="1052"/>
    </location>
</feature>
<dbReference type="PANTHER" id="PTHR24198">
    <property type="entry name" value="ANKYRIN REPEAT AND PROTEIN KINASE DOMAIN-CONTAINING PROTEIN"/>
    <property type="match status" value="1"/>
</dbReference>
<dbReference type="Pfam" id="PF14420">
    <property type="entry name" value="Clr5"/>
    <property type="match status" value="1"/>
</dbReference>
<feature type="repeat" description="ANK" evidence="3">
    <location>
        <begin position="989"/>
        <end position="1021"/>
    </location>
</feature>
<dbReference type="InterPro" id="IPR036770">
    <property type="entry name" value="Ankyrin_rpt-contain_sf"/>
</dbReference>
<evidence type="ECO:0000256" key="3">
    <source>
        <dbReference type="PROSITE-ProRule" id="PRU00023"/>
    </source>
</evidence>
<feature type="repeat" description="ANK" evidence="3">
    <location>
        <begin position="954"/>
        <end position="986"/>
    </location>
</feature>
<dbReference type="SMART" id="SM00248">
    <property type="entry name" value="ANK"/>
    <property type="match status" value="13"/>
</dbReference>
<dbReference type="STRING" id="1392250.A0A2I2GFI9"/>
<evidence type="ECO:0000313" key="5">
    <source>
        <dbReference type="EMBL" id="PLB51644.1"/>
    </source>
</evidence>
<dbReference type="SUPFAM" id="SSF48403">
    <property type="entry name" value="Ankyrin repeat"/>
    <property type="match status" value="3"/>
</dbReference>
<keyword evidence="2 3" id="KW-0040">ANK repeat</keyword>
<dbReference type="RefSeq" id="XP_024706946.1">
    <property type="nucleotide sequence ID" value="XM_024852853.1"/>
</dbReference>
<dbReference type="Gene3D" id="1.25.40.20">
    <property type="entry name" value="Ankyrin repeat-containing domain"/>
    <property type="match status" value="3"/>
</dbReference>
<feature type="repeat" description="ANK" evidence="3">
    <location>
        <begin position="1055"/>
        <end position="1083"/>
    </location>
</feature>
<dbReference type="GeneID" id="36560551"/>
<dbReference type="VEuPathDB" id="FungiDB:P170DRAFT_471574"/>
<evidence type="ECO:0000256" key="1">
    <source>
        <dbReference type="ARBA" id="ARBA00022737"/>
    </source>
</evidence>
<evidence type="ECO:0000313" key="6">
    <source>
        <dbReference type="Proteomes" id="UP000234275"/>
    </source>
</evidence>
<dbReference type="InterPro" id="IPR002110">
    <property type="entry name" value="Ankyrin_rpt"/>
</dbReference>